<evidence type="ECO:0000256" key="9">
    <source>
        <dbReference type="ARBA" id="ARBA00023170"/>
    </source>
</evidence>
<evidence type="ECO:0000256" key="6">
    <source>
        <dbReference type="ARBA" id="ARBA00022989"/>
    </source>
</evidence>
<dbReference type="InterPro" id="IPR000719">
    <property type="entry name" value="Prot_kinase_dom"/>
</dbReference>
<keyword evidence="8 16" id="KW-0472">Membrane</keyword>
<dbReference type="Pfam" id="PF07714">
    <property type="entry name" value="PK_Tyr_Ser-Thr"/>
    <property type="match status" value="1"/>
</dbReference>
<evidence type="ECO:0000256" key="10">
    <source>
        <dbReference type="ARBA" id="ARBA00023180"/>
    </source>
</evidence>
<evidence type="ECO:0000256" key="14">
    <source>
        <dbReference type="RuleBase" id="RU003431"/>
    </source>
</evidence>
<feature type="domain" description="Protein kinase" evidence="17">
    <location>
        <begin position="577"/>
        <end position="872"/>
    </location>
</feature>
<evidence type="ECO:0000256" key="13">
    <source>
        <dbReference type="RuleBase" id="RU000405"/>
    </source>
</evidence>
<dbReference type="GeneID" id="114846516"/>
<evidence type="ECO:0000256" key="16">
    <source>
        <dbReference type="SAM" id="Phobius"/>
    </source>
</evidence>
<gene>
    <name evidence="20" type="primary">gucy2g</name>
</gene>
<dbReference type="InParanoid" id="A0A6P7LAG6"/>
<dbReference type="FunFam" id="3.30.70.1230:FF:000004">
    <property type="entry name" value="Guanylate cyclase"/>
    <property type="match status" value="1"/>
</dbReference>
<keyword evidence="9" id="KW-0675">Receptor</keyword>
<name>A0A6P7LAG6_BETSP</name>
<evidence type="ECO:0000259" key="18">
    <source>
        <dbReference type="PROSITE" id="PS50125"/>
    </source>
</evidence>
<dbReference type="PANTHER" id="PTHR11920">
    <property type="entry name" value="GUANYLYL CYCLASE"/>
    <property type="match status" value="1"/>
</dbReference>
<dbReference type="GO" id="GO:0004383">
    <property type="term" value="F:guanylate cyclase activity"/>
    <property type="evidence" value="ECO:0007669"/>
    <property type="project" value="UniProtKB-EC"/>
</dbReference>
<dbReference type="CDD" id="cd06372">
    <property type="entry name" value="PBP1_GC_G-like"/>
    <property type="match status" value="1"/>
</dbReference>
<feature type="region of interest" description="Disordered" evidence="15">
    <location>
        <begin position="1139"/>
        <end position="1163"/>
    </location>
</feature>
<dbReference type="GO" id="GO:0005525">
    <property type="term" value="F:GTP binding"/>
    <property type="evidence" value="ECO:0007669"/>
    <property type="project" value="UniProtKB-KW"/>
</dbReference>
<dbReference type="OrthoDB" id="6127067at2759"/>
<dbReference type="InterPro" id="IPR029787">
    <property type="entry name" value="Nucleotide_cyclase"/>
</dbReference>
<keyword evidence="12 14" id="KW-0141">cGMP biosynthesis</keyword>
<keyword evidence="6 16" id="KW-1133">Transmembrane helix</keyword>
<dbReference type="Proteomes" id="UP000515150">
    <property type="component" value="Chromosome 19"/>
</dbReference>
<dbReference type="GO" id="GO:0035556">
    <property type="term" value="P:intracellular signal transduction"/>
    <property type="evidence" value="ECO:0007669"/>
    <property type="project" value="InterPro"/>
</dbReference>
<dbReference type="RefSeq" id="XP_028991383.2">
    <property type="nucleotide sequence ID" value="XM_029135550.3"/>
</dbReference>
<dbReference type="PROSITE" id="PS50125">
    <property type="entry name" value="GUANYLATE_CYCLASE_2"/>
    <property type="match status" value="1"/>
</dbReference>
<dbReference type="CTD" id="73707"/>
<dbReference type="Gene3D" id="3.40.50.2300">
    <property type="match status" value="2"/>
</dbReference>
<evidence type="ECO:0000256" key="3">
    <source>
        <dbReference type="ARBA" id="ARBA00022692"/>
    </source>
</evidence>
<dbReference type="Pfam" id="PF00211">
    <property type="entry name" value="Guanylate_cyc"/>
    <property type="match status" value="1"/>
</dbReference>
<evidence type="ECO:0000313" key="19">
    <source>
        <dbReference type="Proteomes" id="UP000515150"/>
    </source>
</evidence>
<dbReference type="GO" id="GO:0001653">
    <property type="term" value="F:peptide receptor activity"/>
    <property type="evidence" value="ECO:0007669"/>
    <property type="project" value="TreeGrafter"/>
</dbReference>
<dbReference type="SUPFAM" id="SSF53822">
    <property type="entry name" value="Periplasmic binding protein-like I"/>
    <property type="match status" value="1"/>
</dbReference>
<dbReference type="SMART" id="SM00044">
    <property type="entry name" value="CYCc"/>
    <property type="match status" value="1"/>
</dbReference>
<dbReference type="Gene3D" id="3.30.70.1230">
    <property type="entry name" value="Nucleotide cyclase"/>
    <property type="match status" value="1"/>
</dbReference>
<dbReference type="InterPro" id="IPR001054">
    <property type="entry name" value="A/G_cyclase"/>
</dbReference>
<dbReference type="GO" id="GO:0007168">
    <property type="term" value="P:receptor guanylyl cyclase signaling pathway"/>
    <property type="evidence" value="ECO:0007669"/>
    <property type="project" value="TreeGrafter"/>
</dbReference>
<proteinExistence type="inferred from homology"/>
<keyword evidence="3 16" id="KW-0812">Transmembrane</keyword>
<keyword evidence="10" id="KW-0325">Glycoprotein</keyword>
<evidence type="ECO:0000313" key="20">
    <source>
        <dbReference type="RefSeq" id="XP_028991383.2"/>
    </source>
</evidence>
<comment type="catalytic activity">
    <reaction evidence="14">
        <text>GTP = 3',5'-cyclic GMP + diphosphate</text>
        <dbReference type="Rhea" id="RHEA:13665"/>
        <dbReference type="ChEBI" id="CHEBI:33019"/>
        <dbReference type="ChEBI" id="CHEBI:37565"/>
        <dbReference type="ChEBI" id="CHEBI:57746"/>
        <dbReference type="EC" id="4.6.1.2"/>
    </reaction>
</comment>
<dbReference type="GO" id="GO:0004016">
    <property type="term" value="F:adenylate cyclase activity"/>
    <property type="evidence" value="ECO:0007669"/>
    <property type="project" value="TreeGrafter"/>
</dbReference>
<keyword evidence="5" id="KW-0547">Nucleotide-binding</keyword>
<dbReference type="InterPro" id="IPR018297">
    <property type="entry name" value="A/G_cyclase_CS"/>
</dbReference>
<feature type="transmembrane region" description="Helical" evidence="16">
    <location>
        <begin position="515"/>
        <end position="539"/>
    </location>
</feature>
<dbReference type="GO" id="GO:0004672">
    <property type="term" value="F:protein kinase activity"/>
    <property type="evidence" value="ECO:0007669"/>
    <property type="project" value="InterPro"/>
</dbReference>
<evidence type="ECO:0000256" key="8">
    <source>
        <dbReference type="ARBA" id="ARBA00023136"/>
    </source>
</evidence>
<dbReference type="InterPro" id="IPR050401">
    <property type="entry name" value="Cyclic_nucleotide_synthase"/>
</dbReference>
<dbReference type="EC" id="4.6.1.2" evidence="2 14"/>
<dbReference type="InterPro" id="IPR028082">
    <property type="entry name" value="Peripla_BP_I"/>
</dbReference>
<evidence type="ECO:0000256" key="1">
    <source>
        <dbReference type="ARBA" id="ARBA00004479"/>
    </source>
</evidence>
<dbReference type="InterPro" id="IPR001245">
    <property type="entry name" value="Ser-Thr/Tyr_kinase_cat_dom"/>
</dbReference>
<dbReference type="Gene3D" id="1.10.510.10">
    <property type="entry name" value="Transferase(Phosphotransferase) domain 1"/>
    <property type="match status" value="1"/>
</dbReference>
<comment type="similarity">
    <text evidence="13">Belongs to the adenylyl cyclase class-4/guanylyl cyclase family.</text>
</comment>
<evidence type="ECO:0000256" key="5">
    <source>
        <dbReference type="ARBA" id="ARBA00022741"/>
    </source>
</evidence>
<keyword evidence="4" id="KW-0732">Signal</keyword>
<dbReference type="KEGG" id="bspl:114846516"/>
<evidence type="ECO:0000256" key="2">
    <source>
        <dbReference type="ARBA" id="ARBA00012202"/>
    </source>
</evidence>
<evidence type="ECO:0000256" key="15">
    <source>
        <dbReference type="SAM" id="MobiDB-lite"/>
    </source>
</evidence>
<evidence type="ECO:0000256" key="7">
    <source>
        <dbReference type="ARBA" id="ARBA00023134"/>
    </source>
</evidence>
<reference evidence="20" key="1">
    <citation type="submission" date="2025-08" db="UniProtKB">
        <authorList>
            <consortium name="RefSeq"/>
        </authorList>
    </citation>
    <scope>IDENTIFICATION</scope>
</reference>
<dbReference type="InterPro" id="IPR001828">
    <property type="entry name" value="ANF_lig-bd_rcpt"/>
</dbReference>
<evidence type="ECO:0000256" key="11">
    <source>
        <dbReference type="ARBA" id="ARBA00023239"/>
    </source>
</evidence>
<evidence type="ECO:0000256" key="4">
    <source>
        <dbReference type="ARBA" id="ARBA00022729"/>
    </source>
</evidence>
<dbReference type="CDD" id="cd07302">
    <property type="entry name" value="CHD"/>
    <property type="match status" value="1"/>
</dbReference>
<dbReference type="AlphaFoldDB" id="A0A6P7LAG6"/>
<organism evidence="19 20">
    <name type="scientific">Betta splendens</name>
    <name type="common">Siamese fighting fish</name>
    <dbReference type="NCBI Taxonomy" id="158456"/>
    <lineage>
        <taxon>Eukaryota</taxon>
        <taxon>Metazoa</taxon>
        <taxon>Chordata</taxon>
        <taxon>Craniata</taxon>
        <taxon>Vertebrata</taxon>
        <taxon>Euteleostomi</taxon>
        <taxon>Actinopterygii</taxon>
        <taxon>Neopterygii</taxon>
        <taxon>Teleostei</taxon>
        <taxon>Neoteleostei</taxon>
        <taxon>Acanthomorphata</taxon>
        <taxon>Anabantaria</taxon>
        <taxon>Anabantiformes</taxon>
        <taxon>Anabantoidei</taxon>
        <taxon>Osphronemidae</taxon>
        <taxon>Betta</taxon>
    </lineage>
</organism>
<dbReference type="GO" id="GO:0005524">
    <property type="term" value="F:ATP binding"/>
    <property type="evidence" value="ECO:0007669"/>
    <property type="project" value="InterPro"/>
</dbReference>
<dbReference type="PROSITE" id="PS50011">
    <property type="entry name" value="PROTEIN_KINASE_DOM"/>
    <property type="match status" value="1"/>
</dbReference>
<dbReference type="PANTHER" id="PTHR11920:SF500">
    <property type="entry name" value="GUANYLATE CYCLASE 2G"/>
    <property type="match status" value="1"/>
</dbReference>
<keyword evidence="19" id="KW-1185">Reference proteome</keyword>
<dbReference type="Pfam" id="PF01094">
    <property type="entry name" value="ANF_receptor"/>
    <property type="match status" value="1"/>
</dbReference>
<keyword evidence="11 13" id="KW-0456">Lyase</keyword>
<sequence>MERAHRTSHSPPCLHPLLPKQAFSITREVGYLSRAPYSDYSMKAVHCCSMRQVLVLQLTLVSAAAAAAAAVINNSTNGSQPHKLLIGFQAPGNLSFPFSARRLGSAVQIAVEKVNANPSFLGNYSLDFVYTDTGCDPKVSLGGFIKQVWKENVSALFGPACPEEAEVTGLIASTWNIPVFGFVGQSSKMDNRDVYDSYIKVVPPLKRSSEVLVKTLQFFGWSHVALIGGGPESNTWDKVDALWKTVEAPLRDAFTLTAAIKFDTSSAELLSQNVKHVSTVARVIVVLTNREDAVALLLEAERQGLMRGDYIFFLVQHFEVSGSMDNLWKYSLSDRINKAAIRAFDMAFIIGQKSYDGYEYYDFFEQVFEKLKGEPFRSNLTSEKEISPYSAYLHDAVLLYAMGLKEVLKDGKDPHDGRELLKRLRNRNNFKFYGASGLVHFDKDGERNVDYSVYDLQHTGNVTKFVPILHFESHTKNIRPTSMFGSVFWPKGRPPSDRPECGFNNELCEWLINDIALLALLVTLPIIGVLGVLCIGVLIRQNFRLQTRLDDSCWWLINYSDIAIIREAPGIQGVSVSTACSQSESGGSQSIFSSNSYGLRDKEHIYTTIGLYQGNQVAIKYMKNHIGCNFQKPSIIAEFSAMKEMKHENLVQFFGVCIEPPNVCLVMQYCKKGSLKDVMRTSDVELDGMFKLSFAYDIINGMEFIHKSSMKFHGNMKPSTCLVDSRLQVKLSGFGLWEFKYGSRNRLTPLESPDYEEMYWTAPELLRHVGVSVNGTPKADIYSFAIIMWELMYNSKAGPYHDINLEPKEIIMQLRTPFQGEPLRPVLSEQLCEENINALLKACWSENPDHRPPLGSIRRLLKNTSSDGHANILDNMVDKLEKYANHLEEVVEERTNQLTVEKARADKLLSSMLPRYVAEELMAGKSVEPQSYELVTIFFCDIVGFTSMCSVSSAMEVVTFLNDLYNLFDDIIKLYDVYKVETIGDAYMVASGLPLSNGTEHALEISTMALHFLSSIRVFKIRHMPNKSLAIRIGIHSGPVVAGVVGTTMPRYCLFGDTVNTASRMESNSLPLKIHISQSTADILFQDGSFELEERGEIEMKGKGFHKTYWLLDKSGFNPPPVTHSSPPAATEKTGMIRGADKKAQKPQIKAAATDAMLPTAKM</sequence>
<accession>A0A6P7LAG6</accession>
<feature type="domain" description="Guanylate cyclase" evidence="18">
    <location>
        <begin position="936"/>
        <end position="1066"/>
    </location>
</feature>
<dbReference type="InterPro" id="IPR001170">
    <property type="entry name" value="ANPR/GUC"/>
</dbReference>
<keyword evidence="7" id="KW-0342">GTP-binding</keyword>
<dbReference type="PROSITE" id="PS00452">
    <property type="entry name" value="GUANYLATE_CYCLASE_1"/>
    <property type="match status" value="1"/>
</dbReference>
<comment type="subcellular location">
    <subcellularLocation>
        <location evidence="1">Membrane</location>
        <topology evidence="1">Single-pass type I membrane protein</topology>
    </subcellularLocation>
</comment>
<evidence type="ECO:0000259" key="17">
    <source>
        <dbReference type="PROSITE" id="PS50011"/>
    </source>
</evidence>
<dbReference type="SUPFAM" id="SSF56112">
    <property type="entry name" value="Protein kinase-like (PK-like)"/>
    <property type="match status" value="1"/>
</dbReference>
<dbReference type="PRINTS" id="PR00255">
    <property type="entry name" value="NATPEPTIDER"/>
</dbReference>
<dbReference type="InterPro" id="IPR011009">
    <property type="entry name" value="Kinase-like_dom_sf"/>
</dbReference>
<evidence type="ECO:0000256" key="12">
    <source>
        <dbReference type="ARBA" id="ARBA00023293"/>
    </source>
</evidence>
<protein>
    <recommendedName>
        <fullName evidence="2 14">Guanylate cyclase</fullName>
        <ecNumber evidence="2 14">4.6.1.2</ecNumber>
    </recommendedName>
</protein>
<dbReference type="SUPFAM" id="SSF55073">
    <property type="entry name" value="Nucleotide cyclase"/>
    <property type="match status" value="1"/>
</dbReference>
<dbReference type="GO" id="GO:0005886">
    <property type="term" value="C:plasma membrane"/>
    <property type="evidence" value="ECO:0007669"/>
    <property type="project" value="TreeGrafter"/>
</dbReference>